<feature type="compositionally biased region" description="Polar residues" evidence="2">
    <location>
        <begin position="105"/>
        <end position="125"/>
    </location>
</feature>
<organism evidence="4 5">
    <name type="scientific">Cercophora newfieldiana</name>
    <dbReference type="NCBI Taxonomy" id="92897"/>
    <lineage>
        <taxon>Eukaryota</taxon>
        <taxon>Fungi</taxon>
        <taxon>Dikarya</taxon>
        <taxon>Ascomycota</taxon>
        <taxon>Pezizomycotina</taxon>
        <taxon>Sordariomycetes</taxon>
        <taxon>Sordariomycetidae</taxon>
        <taxon>Sordariales</taxon>
        <taxon>Lasiosphaeriaceae</taxon>
        <taxon>Cercophora</taxon>
    </lineage>
</organism>
<dbReference type="Proteomes" id="UP001174936">
    <property type="component" value="Unassembled WGS sequence"/>
</dbReference>
<dbReference type="CDD" id="cd00067">
    <property type="entry name" value="GAL4"/>
    <property type="match status" value="1"/>
</dbReference>
<evidence type="ECO:0000313" key="4">
    <source>
        <dbReference type="EMBL" id="KAK0646679.1"/>
    </source>
</evidence>
<keyword evidence="5" id="KW-1185">Reference proteome</keyword>
<dbReference type="PANTHER" id="PTHR38791">
    <property type="entry name" value="ZN(II)2CYS6 TRANSCRIPTION FACTOR (EUROFUNG)-RELATED-RELATED"/>
    <property type="match status" value="1"/>
</dbReference>
<dbReference type="Pfam" id="PF11951">
    <property type="entry name" value="Fungal_trans_2"/>
    <property type="match status" value="1"/>
</dbReference>
<feature type="compositionally biased region" description="Polar residues" evidence="2">
    <location>
        <begin position="516"/>
        <end position="525"/>
    </location>
</feature>
<proteinExistence type="predicted"/>
<dbReference type="GO" id="GO:0008270">
    <property type="term" value="F:zinc ion binding"/>
    <property type="evidence" value="ECO:0007669"/>
    <property type="project" value="InterPro"/>
</dbReference>
<dbReference type="InterPro" id="IPR001138">
    <property type="entry name" value="Zn2Cys6_DnaBD"/>
</dbReference>
<dbReference type="InterPro" id="IPR053175">
    <property type="entry name" value="DHMBA_Reg_Transcription_Factor"/>
</dbReference>
<dbReference type="InterPro" id="IPR036864">
    <property type="entry name" value="Zn2-C6_fun-type_DNA-bd_sf"/>
</dbReference>
<dbReference type="SUPFAM" id="SSF57701">
    <property type="entry name" value="Zn2/Cys6 DNA-binding domain"/>
    <property type="match status" value="1"/>
</dbReference>
<dbReference type="PROSITE" id="PS50048">
    <property type="entry name" value="ZN2_CY6_FUNGAL_2"/>
    <property type="match status" value="1"/>
</dbReference>
<reference evidence="4" key="1">
    <citation type="submission" date="2023-06" db="EMBL/GenBank/DDBJ databases">
        <title>Genome-scale phylogeny and comparative genomics of the fungal order Sordariales.</title>
        <authorList>
            <consortium name="Lawrence Berkeley National Laboratory"/>
            <person name="Hensen N."/>
            <person name="Bonometti L."/>
            <person name="Westerberg I."/>
            <person name="Brannstrom I.O."/>
            <person name="Guillou S."/>
            <person name="Cros-Aarteil S."/>
            <person name="Calhoun S."/>
            <person name="Haridas S."/>
            <person name="Kuo A."/>
            <person name="Mondo S."/>
            <person name="Pangilinan J."/>
            <person name="Riley R."/>
            <person name="Labutti K."/>
            <person name="Andreopoulos B."/>
            <person name="Lipzen A."/>
            <person name="Chen C."/>
            <person name="Yanf M."/>
            <person name="Daum C."/>
            <person name="Ng V."/>
            <person name="Clum A."/>
            <person name="Steindorff A."/>
            <person name="Ohm R."/>
            <person name="Martin F."/>
            <person name="Silar P."/>
            <person name="Natvig D."/>
            <person name="Lalanne C."/>
            <person name="Gautier V."/>
            <person name="Ament-Velasquez S.L."/>
            <person name="Kruys A."/>
            <person name="Hutchinson M.I."/>
            <person name="Powell A.J."/>
            <person name="Barry K."/>
            <person name="Miller A.N."/>
            <person name="Grigoriev I.V."/>
            <person name="Debuchy R."/>
            <person name="Gladieux P."/>
            <person name="Thoren M.H."/>
            <person name="Johannesson H."/>
        </authorList>
    </citation>
    <scope>NUCLEOTIDE SEQUENCE</scope>
    <source>
        <strain evidence="4">SMH2532-1</strain>
    </source>
</reference>
<sequence>MVYCGKPSKGCSHCRERKIRCDQREPGCGQCEKRQQECPGYRNLVDLMFRDESSHVIKKAKAKAKRKGHLIIEPGSSPEQRIRLSLTPEPRGKALSLVVPRSRPHTPNSPGQSSVWSQDDSNSIMSPEEGSWPVTPAVALLYNLAPTCQEQGTAYFFSRYVTMDETACHQRFDFLYDVWKPVSSAPDREVDCVLASMTAVGLMGLASMTQSMDMMEAAQKSYGTALRLMNHALADPVEAVKDTTMLCVLILGVFEMMTENMPRSRTIEAFQEHVNGAAALAIMRGPSQFATSAGKRMFAMLCQRVVISCIQNAMPVPEALQELFAEMTKSQEPEDPSAWITTMMFQVLQIRYDIKTGVLVDAELIVEKLLTIEERYDDLVKQVPSSWHYRTFKLSRHHPAVFNGFFHLYPSLWHATIWNSLRTTRVLILETILSQIYLQSQAYPPTLCSDRYVEEFAKAKRKLRLIVQDTIASVPQHLGLVNPSDGSIEGLTPMAPPISSVEVRETPSPPTSPSTRSDSVASSAGFSIPELKGQPNGLTILDVTGAMDPEDNAHRFMLLASATSTVVWPLFMVGMSSACTMEAKSYIIDRLRTLYMETGIRQADSIANLLLEHETSSEWLDTPLRPNPHHNMLVLPPMMKFEEYDLQLAELHLERERADVDWLLV</sequence>
<gene>
    <name evidence="4" type="ORF">B0T16DRAFT_330551</name>
</gene>
<evidence type="ECO:0000259" key="3">
    <source>
        <dbReference type="PROSITE" id="PS50048"/>
    </source>
</evidence>
<feature type="region of interest" description="Disordered" evidence="2">
    <location>
        <begin position="97"/>
        <end position="129"/>
    </location>
</feature>
<dbReference type="Gene3D" id="4.10.240.10">
    <property type="entry name" value="Zn(2)-C6 fungal-type DNA-binding domain"/>
    <property type="match status" value="1"/>
</dbReference>
<evidence type="ECO:0000256" key="2">
    <source>
        <dbReference type="SAM" id="MobiDB-lite"/>
    </source>
</evidence>
<name>A0AA39Y609_9PEZI</name>
<keyword evidence="1" id="KW-0539">Nucleus</keyword>
<dbReference type="Pfam" id="PF00172">
    <property type="entry name" value="Zn_clus"/>
    <property type="match status" value="1"/>
</dbReference>
<dbReference type="InterPro" id="IPR021858">
    <property type="entry name" value="Fun_TF"/>
</dbReference>
<evidence type="ECO:0000313" key="5">
    <source>
        <dbReference type="Proteomes" id="UP001174936"/>
    </source>
</evidence>
<dbReference type="SMART" id="SM00066">
    <property type="entry name" value="GAL4"/>
    <property type="match status" value="1"/>
</dbReference>
<dbReference type="PROSITE" id="PS00463">
    <property type="entry name" value="ZN2_CY6_FUNGAL_1"/>
    <property type="match status" value="1"/>
</dbReference>
<dbReference type="GO" id="GO:0000981">
    <property type="term" value="F:DNA-binding transcription factor activity, RNA polymerase II-specific"/>
    <property type="evidence" value="ECO:0007669"/>
    <property type="project" value="InterPro"/>
</dbReference>
<protein>
    <recommendedName>
        <fullName evidence="3">Zn(2)-C6 fungal-type domain-containing protein</fullName>
    </recommendedName>
</protein>
<comment type="caution">
    <text evidence="4">The sequence shown here is derived from an EMBL/GenBank/DDBJ whole genome shotgun (WGS) entry which is preliminary data.</text>
</comment>
<dbReference type="AlphaFoldDB" id="A0AA39Y609"/>
<evidence type="ECO:0000256" key="1">
    <source>
        <dbReference type="ARBA" id="ARBA00023242"/>
    </source>
</evidence>
<dbReference type="EMBL" id="JAULSV010000004">
    <property type="protein sequence ID" value="KAK0646679.1"/>
    <property type="molecule type" value="Genomic_DNA"/>
</dbReference>
<dbReference type="PANTHER" id="PTHR38791:SF5">
    <property type="entry name" value="TRANSCRIPTION FACTOR DBAG-RELATED"/>
    <property type="match status" value="1"/>
</dbReference>
<feature type="region of interest" description="Disordered" evidence="2">
    <location>
        <begin position="496"/>
        <end position="530"/>
    </location>
</feature>
<accession>A0AA39Y609</accession>
<feature type="domain" description="Zn(2)-C6 fungal-type" evidence="3">
    <location>
        <begin position="10"/>
        <end position="38"/>
    </location>
</feature>